<feature type="domain" description="Carrier" evidence="1">
    <location>
        <begin position="13"/>
        <end position="94"/>
    </location>
</feature>
<sequence>MPSEASLPQRTYDEITPILLEVVQQLAQELHPQQPLTRVPTLDSALEREFGFDSLGRMELLLRLERTFDVQLPEQVLASAEAPRDLLEAVFNARAGTGRVSVRPAVRPVVEAIDGVPIGASTLLAVLDWYARHHPQRRHITLYGEHEQCEEITYGALHSRAAVVASGLQARGLEPGQTVALMLPTSRDFFEGFLGIIQAGGVPVPLYPPARLSQLEEHLRRQLRILQNAGAVALLTVPEAKSL</sequence>
<dbReference type="InterPro" id="IPR036736">
    <property type="entry name" value="ACP-like_sf"/>
</dbReference>
<evidence type="ECO:0000313" key="3">
    <source>
        <dbReference type="Proteomes" id="UP000712673"/>
    </source>
</evidence>
<organism evidence="2 3">
    <name type="scientific">Tectimicrobiota bacterium</name>
    <dbReference type="NCBI Taxonomy" id="2528274"/>
    <lineage>
        <taxon>Bacteria</taxon>
        <taxon>Pseudomonadati</taxon>
        <taxon>Nitrospinota/Tectimicrobiota group</taxon>
        <taxon>Candidatus Tectimicrobiota</taxon>
    </lineage>
</organism>
<dbReference type="Gene3D" id="3.40.50.12780">
    <property type="entry name" value="N-terminal domain of ligase-like"/>
    <property type="match status" value="1"/>
</dbReference>
<dbReference type="Proteomes" id="UP000712673">
    <property type="component" value="Unassembled WGS sequence"/>
</dbReference>
<name>A0A937W6N5_UNCTE</name>
<dbReference type="InterPro" id="IPR000873">
    <property type="entry name" value="AMP-dep_synth/lig_dom"/>
</dbReference>
<feature type="non-terminal residue" evidence="2">
    <location>
        <position position="243"/>
    </location>
</feature>
<comment type="caution">
    <text evidence="2">The sequence shown here is derived from an EMBL/GenBank/DDBJ whole genome shotgun (WGS) entry which is preliminary data.</text>
</comment>
<evidence type="ECO:0000259" key="1">
    <source>
        <dbReference type="PROSITE" id="PS50075"/>
    </source>
</evidence>
<dbReference type="InterPro" id="IPR042099">
    <property type="entry name" value="ANL_N_sf"/>
</dbReference>
<dbReference type="PROSITE" id="PS50075">
    <property type="entry name" value="CARRIER"/>
    <property type="match status" value="1"/>
</dbReference>
<dbReference type="PANTHER" id="PTHR43767">
    <property type="entry name" value="LONG-CHAIN-FATTY-ACID--COA LIGASE"/>
    <property type="match status" value="1"/>
</dbReference>
<dbReference type="Pfam" id="PF00550">
    <property type="entry name" value="PP-binding"/>
    <property type="match status" value="1"/>
</dbReference>
<dbReference type="EMBL" id="VGLS01000763">
    <property type="protein sequence ID" value="MBM3226031.1"/>
    <property type="molecule type" value="Genomic_DNA"/>
</dbReference>
<gene>
    <name evidence="2" type="ORF">FJZ47_19855</name>
</gene>
<dbReference type="InterPro" id="IPR050237">
    <property type="entry name" value="ATP-dep_AMP-bd_enzyme"/>
</dbReference>
<dbReference type="PANTHER" id="PTHR43767:SF1">
    <property type="entry name" value="NONRIBOSOMAL PEPTIDE SYNTHASE PES1 (EUROFUNG)-RELATED"/>
    <property type="match status" value="1"/>
</dbReference>
<dbReference type="SUPFAM" id="SSF56801">
    <property type="entry name" value="Acetyl-CoA synthetase-like"/>
    <property type="match status" value="1"/>
</dbReference>
<dbReference type="Pfam" id="PF00501">
    <property type="entry name" value="AMP-binding"/>
    <property type="match status" value="1"/>
</dbReference>
<evidence type="ECO:0000313" key="2">
    <source>
        <dbReference type="EMBL" id="MBM3226031.1"/>
    </source>
</evidence>
<reference evidence="2" key="1">
    <citation type="submission" date="2019-03" db="EMBL/GenBank/DDBJ databases">
        <title>Lake Tanganyika Metagenome-Assembled Genomes (MAGs).</title>
        <authorList>
            <person name="Tran P."/>
        </authorList>
    </citation>
    <scope>NUCLEOTIDE SEQUENCE</scope>
    <source>
        <strain evidence="2">K_DeepCast_65m_m2_066</strain>
    </source>
</reference>
<accession>A0A937W6N5</accession>
<dbReference type="AlphaFoldDB" id="A0A937W6N5"/>
<protein>
    <submittedName>
        <fullName evidence="2">AMP-binding protein</fullName>
    </submittedName>
</protein>
<dbReference type="InterPro" id="IPR009081">
    <property type="entry name" value="PP-bd_ACP"/>
</dbReference>
<dbReference type="Gene3D" id="1.10.1200.10">
    <property type="entry name" value="ACP-like"/>
    <property type="match status" value="1"/>
</dbReference>
<dbReference type="SUPFAM" id="SSF47336">
    <property type="entry name" value="ACP-like"/>
    <property type="match status" value="1"/>
</dbReference>
<proteinExistence type="predicted"/>